<keyword evidence="2" id="KW-1185">Reference proteome</keyword>
<accession>A0ABD0JHK1</accession>
<comment type="caution">
    <text evidence="1">The sequence shown here is derived from an EMBL/GenBank/DDBJ whole genome shotgun (WGS) entry which is preliminary data.</text>
</comment>
<proteinExistence type="predicted"/>
<evidence type="ECO:0000313" key="1">
    <source>
        <dbReference type="EMBL" id="KAK7474180.1"/>
    </source>
</evidence>
<feature type="non-terminal residue" evidence="1">
    <location>
        <position position="330"/>
    </location>
</feature>
<dbReference type="InterPro" id="IPR013783">
    <property type="entry name" value="Ig-like_fold"/>
</dbReference>
<dbReference type="Gene3D" id="3.40.50.150">
    <property type="entry name" value="Vaccinia Virus protein VP39"/>
    <property type="match status" value="1"/>
</dbReference>
<evidence type="ECO:0000313" key="2">
    <source>
        <dbReference type="Proteomes" id="UP001519460"/>
    </source>
</evidence>
<dbReference type="Gene3D" id="2.60.40.10">
    <property type="entry name" value="Immunoglobulins"/>
    <property type="match status" value="1"/>
</dbReference>
<dbReference type="PANTHER" id="PTHR46315:SF1">
    <property type="entry name" value="SPERMINE SYNTHASE"/>
    <property type="match status" value="1"/>
</dbReference>
<dbReference type="Proteomes" id="UP001519460">
    <property type="component" value="Unassembled WGS sequence"/>
</dbReference>
<name>A0ABD0JHK1_9CAEN</name>
<protein>
    <submittedName>
        <fullName evidence="1">Uncharacterized protein</fullName>
    </submittedName>
</protein>
<dbReference type="EMBL" id="JACVVK020000445">
    <property type="protein sequence ID" value="KAK7474180.1"/>
    <property type="molecule type" value="Genomic_DNA"/>
</dbReference>
<dbReference type="AlphaFoldDB" id="A0ABD0JHK1"/>
<organism evidence="1 2">
    <name type="scientific">Batillaria attramentaria</name>
    <dbReference type="NCBI Taxonomy" id="370345"/>
    <lineage>
        <taxon>Eukaryota</taxon>
        <taxon>Metazoa</taxon>
        <taxon>Spiralia</taxon>
        <taxon>Lophotrochozoa</taxon>
        <taxon>Mollusca</taxon>
        <taxon>Gastropoda</taxon>
        <taxon>Caenogastropoda</taxon>
        <taxon>Sorbeoconcha</taxon>
        <taxon>Cerithioidea</taxon>
        <taxon>Batillariidae</taxon>
        <taxon>Batillaria</taxon>
    </lineage>
</organism>
<gene>
    <name evidence="1" type="ORF">BaRGS_00034588</name>
</gene>
<sequence length="330" mass="36804">MAEIDDEVMKACSQHMRSVCGNVLDTYRTDKYTESADRGDKYDYIINDLTEFSVEKDKYGFSYDFQTNNVLMELSFRCLKEGGKYLARGNCLSAYPYIEKIEREIKPARLQLPKATHPLKVDVLFRTITDVQTRATMLRTITQVLFCFLVGFCGVPGSEGLQWESSNTGLSHGATVTACVGQTVLLNWTYVLDAGEHIEDIQWELWTEGEIALCCFIRWGHSDEMQAILVEGSVLPVPGASKQLQFVSNAGIRLVNVTSQDAGTYSVRMNVNLHGSITTDIQTADLKVAERLTKCQASKSDMTSRLASLSTTSQQQTATIQSLTHQLNTC</sequence>
<reference evidence="1 2" key="1">
    <citation type="journal article" date="2023" name="Sci. Data">
        <title>Genome assembly of the Korean intertidal mud-creeper Batillaria attramentaria.</title>
        <authorList>
            <person name="Patra A.K."/>
            <person name="Ho P.T."/>
            <person name="Jun S."/>
            <person name="Lee S.J."/>
            <person name="Kim Y."/>
            <person name="Won Y.J."/>
        </authorList>
    </citation>
    <scope>NUCLEOTIDE SEQUENCE [LARGE SCALE GENOMIC DNA]</scope>
    <source>
        <strain evidence="1">Wonlab-2016</strain>
    </source>
</reference>
<dbReference type="InterPro" id="IPR029063">
    <property type="entry name" value="SAM-dependent_MTases_sf"/>
</dbReference>
<dbReference type="InterPro" id="IPR015576">
    <property type="entry name" value="Spermine_synthase_animal"/>
</dbReference>
<dbReference type="PANTHER" id="PTHR46315">
    <property type="entry name" value="SPERMINE SYNTHASE"/>
    <property type="match status" value="1"/>
</dbReference>